<dbReference type="Gene3D" id="3.30.300.130">
    <property type="entry name" value="Fe-S cluster assembly (FSCA)"/>
    <property type="match status" value="1"/>
</dbReference>
<evidence type="ECO:0000313" key="4">
    <source>
        <dbReference type="EMBL" id="GAI41226.1"/>
    </source>
</evidence>
<comment type="caution">
    <text evidence="4">The sequence shown here is derived from an EMBL/GenBank/DDBJ whole genome shotgun (WGS) entry which is preliminary data.</text>
</comment>
<dbReference type="InterPro" id="IPR027417">
    <property type="entry name" value="P-loop_NTPase"/>
</dbReference>
<proteinExistence type="predicted"/>
<dbReference type="AlphaFoldDB" id="X1PFG1"/>
<feature type="non-terminal residue" evidence="4">
    <location>
        <position position="170"/>
    </location>
</feature>
<dbReference type="Pfam" id="PF01883">
    <property type="entry name" value="FeS_assembly_P"/>
    <property type="match status" value="1"/>
</dbReference>
<keyword evidence="1" id="KW-0547">Nucleotide-binding</keyword>
<dbReference type="InterPro" id="IPR002744">
    <property type="entry name" value="MIP18-like"/>
</dbReference>
<dbReference type="Pfam" id="PF10609">
    <property type="entry name" value="ParA"/>
    <property type="match status" value="1"/>
</dbReference>
<reference evidence="4" key="1">
    <citation type="journal article" date="2014" name="Front. Microbiol.">
        <title>High frequency of phylogenetically diverse reductive dehalogenase-homologous genes in deep subseafloor sedimentary metagenomes.</title>
        <authorList>
            <person name="Kawai M."/>
            <person name="Futagami T."/>
            <person name="Toyoda A."/>
            <person name="Takaki Y."/>
            <person name="Nishi S."/>
            <person name="Hori S."/>
            <person name="Arai W."/>
            <person name="Tsubouchi T."/>
            <person name="Morono Y."/>
            <person name="Uchiyama I."/>
            <person name="Ito T."/>
            <person name="Fujiyama A."/>
            <person name="Inagaki F."/>
            <person name="Takami H."/>
        </authorList>
    </citation>
    <scope>NUCLEOTIDE SEQUENCE</scope>
    <source>
        <strain evidence="4">Expedition CK06-06</strain>
    </source>
</reference>
<dbReference type="GO" id="GO:0005524">
    <property type="term" value="F:ATP binding"/>
    <property type="evidence" value="ECO:0007669"/>
    <property type="project" value="UniProtKB-KW"/>
</dbReference>
<dbReference type="Gene3D" id="3.40.50.300">
    <property type="entry name" value="P-loop containing nucleotide triphosphate hydrolases"/>
    <property type="match status" value="1"/>
</dbReference>
<dbReference type="PANTHER" id="PTHR42961:SF2">
    <property type="entry name" value="IRON-SULFUR PROTEIN NUBPL"/>
    <property type="match status" value="1"/>
</dbReference>
<dbReference type="GO" id="GO:0051539">
    <property type="term" value="F:4 iron, 4 sulfur cluster binding"/>
    <property type="evidence" value="ECO:0007669"/>
    <property type="project" value="TreeGrafter"/>
</dbReference>
<dbReference type="PANTHER" id="PTHR42961">
    <property type="entry name" value="IRON-SULFUR PROTEIN NUBPL"/>
    <property type="match status" value="1"/>
</dbReference>
<evidence type="ECO:0000259" key="3">
    <source>
        <dbReference type="Pfam" id="PF01883"/>
    </source>
</evidence>
<dbReference type="InterPro" id="IPR044304">
    <property type="entry name" value="NUBPL-like"/>
</dbReference>
<keyword evidence="2" id="KW-0067">ATP-binding</keyword>
<organism evidence="4">
    <name type="scientific">marine sediment metagenome</name>
    <dbReference type="NCBI Taxonomy" id="412755"/>
    <lineage>
        <taxon>unclassified sequences</taxon>
        <taxon>metagenomes</taxon>
        <taxon>ecological metagenomes</taxon>
    </lineage>
</organism>
<dbReference type="GO" id="GO:0016226">
    <property type="term" value="P:iron-sulfur cluster assembly"/>
    <property type="evidence" value="ECO:0007669"/>
    <property type="project" value="InterPro"/>
</dbReference>
<gene>
    <name evidence="4" type="ORF">S06H3_46477</name>
</gene>
<accession>X1PFG1</accession>
<dbReference type="SUPFAM" id="SSF117916">
    <property type="entry name" value="Fe-S cluster assembly (FSCA) domain-like"/>
    <property type="match status" value="1"/>
</dbReference>
<feature type="domain" description="MIP18 family-like" evidence="3">
    <location>
        <begin position="4"/>
        <end position="75"/>
    </location>
</feature>
<dbReference type="InterPro" id="IPR033756">
    <property type="entry name" value="YlxH/NBP35"/>
</dbReference>
<name>X1PFG1_9ZZZZ</name>
<dbReference type="EMBL" id="BARV01029108">
    <property type="protein sequence ID" value="GAI41226.1"/>
    <property type="molecule type" value="Genomic_DNA"/>
</dbReference>
<dbReference type="InterPro" id="IPR034904">
    <property type="entry name" value="FSCA_dom_sf"/>
</dbReference>
<dbReference type="SUPFAM" id="SSF52540">
    <property type="entry name" value="P-loop containing nucleoside triphosphate hydrolases"/>
    <property type="match status" value="1"/>
</dbReference>
<protein>
    <recommendedName>
        <fullName evidence="3">MIP18 family-like domain-containing protein</fullName>
    </recommendedName>
</protein>
<evidence type="ECO:0000256" key="1">
    <source>
        <dbReference type="ARBA" id="ARBA00022741"/>
    </source>
</evidence>
<sequence length="170" mass="18196">MTSERQVEQALSEVLVPGVGRSIVQLNMIQEIEVANNAVKVSLASTALSSDSQDWIRDKTKAVVEKLPEVTKVEVAFIERKPIELNQIQHVIAVMSGKGGVGKSLIASLMAVTLKRQGYEVGILDADLTGPSIPKMFGITTRPGGSDTGILPVISRAGIEIMSINLLLPH</sequence>
<evidence type="ECO:0000256" key="2">
    <source>
        <dbReference type="ARBA" id="ARBA00022840"/>
    </source>
</evidence>